<accession>A0A6A6IAE4</accession>
<feature type="domain" description="Glycosyl hydrolase family 13 catalytic" evidence="2">
    <location>
        <begin position="52"/>
        <end position="508"/>
    </location>
</feature>
<keyword evidence="4" id="KW-1185">Reference proteome</keyword>
<dbReference type="EMBL" id="ML987197">
    <property type="protein sequence ID" value="KAF2247219.1"/>
    <property type="molecule type" value="Genomic_DNA"/>
</dbReference>
<dbReference type="GO" id="GO:0016787">
    <property type="term" value="F:hydrolase activity"/>
    <property type="evidence" value="ECO:0007669"/>
    <property type="project" value="UniProtKB-KW"/>
</dbReference>
<comment type="similarity">
    <text evidence="1">Belongs to the glycosyl hydrolase 13 family.</text>
</comment>
<proteinExistence type="inferred from homology"/>
<dbReference type="RefSeq" id="XP_033682223.1">
    <property type="nucleotide sequence ID" value="XM_033822355.1"/>
</dbReference>
<gene>
    <name evidence="3" type="ORF">BU26DRAFT_343893</name>
</gene>
<dbReference type="SMART" id="SM00642">
    <property type="entry name" value="Aamy"/>
    <property type="match status" value="1"/>
</dbReference>
<name>A0A6A6IAE4_9PLEO</name>
<sequence length="633" mass="69950">MCEREIPTFNAPNTGPLSVNDAKVRSVVSQTSIEGKKYHPSPCAWEDQQLYFLLPDRFSQGNENGSLDVNGKPISGSVTAFSTADDANALAEAQAWRDAGTLWQGGTLKGIQSKLGYLKRMGTSALWIGPIFKQCSKDKHSYHGYAVQDFLDIDPHFGTREDLRDLVKAAHEQGIYVILDIILNHSGDVFAYKGGGKPWTGQRYEVEGFRDALGNPTLPFRPITAADGVKNPEDCAIWPAELQKPECFTRQGSISNWEYDPEFLDGDFLSLKDIHLGTGDVDNFKPSTALEALCEVYKYWIAYADLDGYRIDTVKHMGDGPTRYLCTTLHEYACALGKENFFLVGEVTGGRAYDVVQVTGLDAALGVGNVQDKLWNTCKGNTNPSDYFDLFRNATFLKKGSDAWMRNRLVTMIDDHDQVWKGTKARFCSDSTGQKLAVAALGLNLTTLGIPCVYYGTEQQFDGQGDSDRYIREAMFGGSFGAFRSKDRHFFNESNPVFQEVAKVCAVRKQNLALRRGRQYLREISANGNGFGLPHKLNGRMKSIIAWSRILADQEILCAINTDTESSTTAYVTVDSGMHAVGDKAECIYRSKKEGDAPAETAEVLGLNGKSVRLTVPPAAFVMYKICPFEHGG</sequence>
<dbReference type="PANTHER" id="PTHR10357:SF209">
    <property type="entry name" value="PERIPLASMIC ALPHA-AMYLASE"/>
    <property type="match status" value="1"/>
</dbReference>
<evidence type="ECO:0000313" key="3">
    <source>
        <dbReference type="EMBL" id="KAF2247219.1"/>
    </source>
</evidence>
<dbReference type="GO" id="GO:0005975">
    <property type="term" value="P:carbohydrate metabolic process"/>
    <property type="evidence" value="ECO:0007669"/>
    <property type="project" value="InterPro"/>
</dbReference>
<evidence type="ECO:0000313" key="4">
    <source>
        <dbReference type="Proteomes" id="UP000800094"/>
    </source>
</evidence>
<evidence type="ECO:0000256" key="1">
    <source>
        <dbReference type="ARBA" id="ARBA00008061"/>
    </source>
</evidence>
<dbReference type="AlphaFoldDB" id="A0A6A6IAE4"/>
<dbReference type="SUPFAM" id="SSF51445">
    <property type="entry name" value="(Trans)glycosidases"/>
    <property type="match status" value="1"/>
</dbReference>
<dbReference type="Proteomes" id="UP000800094">
    <property type="component" value="Unassembled WGS sequence"/>
</dbReference>
<dbReference type="InterPro" id="IPR017853">
    <property type="entry name" value="GH"/>
</dbReference>
<dbReference type="PANTHER" id="PTHR10357">
    <property type="entry name" value="ALPHA-AMYLASE FAMILY MEMBER"/>
    <property type="match status" value="1"/>
</dbReference>
<evidence type="ECO:0000259" key="2">
    <source>
        <dbReference type="SMART" id="SM00642"/>
    </source>
</evidence>
<organism evidence="3 4">
    <name type="scientific">Trematosphaeria pertusa</name>
    <dbReference type="NCBI Taxonomy" id="390896"/>
    <lineage>
        <taxon>Eukaryota</taxon>
        <taxon>Fungi</taxon>
        <taxon>Dikarya</taxon>
        <taxon>Ascomycota</taxon>
        <taxon>Pezizomycotina</taxon>
        <taxon>Dothideomycetes</taxon>
        <taxon>Pleosporomycetidae</taxon>
        <taxon>Pleosporales</taxon>
        <taxon>Massarineae</taxon>
        <taxon>Trematosphaeriaceae</taxon>
        <taxon>Trematosphaeria</taxon>
    </lineage>
</organism>
<dbReference type="OrthoDB" id="204980at2759"/>
<dbReference type="Gene3D" id="3.20.20.80">
    <property type="entry name" value="Glycosidases"/>
    <property type="match status" value="1"/>
</dbReference>
<keyword evidence="3" id="KW-0378">Hydrolase</keyword>
<dbReference type="InterPro" id="IPR006047">
    <property type="entry name" value="GH13_cat_dom"/>
</dbReference>
<dbReference type="CDD" id="cd11352">
    <property type="entry name" value="AmyAc_5"/>
    <property type="match status" value="1"/>
</dbReference>
<dbReference type="GeneID" id="54575685"/>
<dbReference type="Pfam" id="PF00128">
    <property type="entry name" value="Alpha-amylase"/>
    <property type="match status" value="1"/>
</dbReference>
<protein>
    <submittedName>
        <fullName evidence="3">Glycoside hydrolase family 13 protein</fullName>
    </submittedName>
</protein>
<reference evidence="3" key="1">
    <citation type="journal article" date="2020" name="Stud. Mycol.">
        <title>101 Dothideomycetes genomes: a test case for predicting lifestyles and emergence of pathogens.</title>
        <authorList>
            <person name="Haridas S."/>
            <person name="Albert R."/>
            <person name="Binder M."/>
            <person name="Bloem J."/>
            <person name="Labutti K."/>
            <person name="Salamov A."/>
            <person name="Andreopoulos B."/>
            <person name="Baker S."/>
            <person name="Barry K."/>
            <person name="Bills G."/>
            <person name="Bluhm B."/>
            <person name="Cannon C."/>
            <person name="Castanera R."/>
            <person name="Culley D."/>
            <person name="Daum C."/>
            <person name="Ezra D."/>
            <person name="Gonzalez J."/>
            <person name="Henrissat B."/>
            <person name="Kuo A."/>
            <person name="Liang C."/>
            <person name="Lipzen A."/>
            <person name="Lutzoni F."/>
            <person name="Magnuson J."/>
            <person name="Mondo S."/>
            <person name="Nolan M."/>
            <person name="Ohm R."/>
            <person name="Pangilinan J."/>
            <person name="Park H.-J."/>
            <person name="Ramirez L."/>
            <person name="Alfaro M."/>
            <person name="Sun H."/>
            <person name="Tritt A."/>
            <person name="Yoshinaga Y."/>
            <person name="Zwiers L.-H."/>
            <person name="Turgeon B."/>
            <person name="Goodwin S."/>
            <person name="Spatafora J."/>
            <person name="Crous P."/>
            <person name="Grigoriev I."/>
        </authorList>
    </citation>
    <scope>NUCLEOTIDE SEQUENCE</scope>
    <source>
        <strain evidence="3">CBS 122368</strain>
    </source>
</reference>